<name>A0ABP7DR99_9SPHN</name>
<dbReference type="Proteomes" id="UP001500523">
    <property type="component" value="Unassembled WGS sequence"/>
</dbReference>
<proteinExistence type="predicted"/>
<dbReference type="Pfam" id="PF02585">
    <property type="entry name" value="PIG-L"/>
    <property type="match status" value="1"/>
</dbReference>
<dbReference type="SUPFAM" id="SSF102588">
    <property type="entry name" value="LmbE-like"/>
    <property type="match status" value="1"/>
</dbReference>
<dbReference type="InterPro" id="IPR024078">
    <property type="entry name" value="LmbE-like_dom_sf"/>
</dbReference>
<evidence type="ECO:0000313" key="2">
    <source>
        <dbReference type="Proteomes" id="UP001500523"/>
    </source>
</evidence>
<dbReference type="PANTHER" id="PTHR12993:SF11">
    <property type="entry name" value="N-ACETYLGLUCOSAMINYL-PHOSPHATIDYLINOSITOL DE-N-ACETYLASE"/>
    <property type="match status" value="1"/>
</dbReference>
<dbReference type="Gene3D" id="3.40.50.10320">
    <property type="entry name" value="LmbE-like"/>
    <property type="match status" value="1"/>
</dbReference>
<reference evidence="2" key="1">
    <citation type="journal article" date="2019" name="Int. J. Syst. Evol. Microbiol.">
        <title>The Global Catalogue of Microorganisms (GCM) 10K type strain sequencing project: providing services to taxonomists for standard genome sequencing and annotation.</title>
        <authorList>
            <consortium name="The Broad Institute Genomics Platform"/>
            <consortium name="The Broad Institute Genome Sequencing Center for Infectious Disease"/>
            <person name="Wu L."/>
            <person name="Ma J."/>
        </authorList>
    </citation>
    <scope>NUCLEOTIDE SEQUENCE [LARGE SCALE GENOMIC DNA]</scope>
    <source>
        <strain evidence="2">JCM 17498</strain>
    </source>
</reference>
<keyword evidence="2" id="KW-1185">Reference proteome</keyword>
<dbReference type="InterPro" id="IPR003737">
    <property type="entry name" value="GlcNAc_PI_deacetylase-related"/>
</dbReference>
<evidence type="ECO:0000313" key="1">
    <source>
        <dbReference type="EMBL" id="GAA3709157.1"/>
    </source>
</evidence>
<dbReference type="PANTHER" id="PTHR12993">
    <property type="entry name" value="N-ACETYLGLUCOSAMINYL-PHOSPHATIDYLINOSITOL DE-N-ACETYLASE-RELATED"/>
    <property type="match status" value="1"/>
</dbReference>
<protein>
    <submittedName>
        <fullName evidence="1">PIG-L family deacetylase</fullName>
    </submittedName>
</protein>
<dbReference type="RefSeq" id="WP_344693035.1">
    <property type="nucleotide sequence ID" value="NZ_BAABBF010000003.1"/>
</dbReference>
<dbReference type="EMBL" id="BAABBF010000003">
    <property type="protein sequence ID" value="GAA3709157.1"/>
    <property type="molecule type" value="Genomic_DNA"/>
</dbReference>
<sequence>MKLLALSPHLDDAAFSAGGLLAARANRGWDVAITTCFTGNVAAPTGFALACQLDKGLPADIDYMALRRAEDMAACRELGARAIHLPFLEAPHRGYASAAMLFGPRRDDDRIVDRLAETLAALLAAERPDLVLGPLCLGDHVDHHAVRDAMTQVCAGYDVLLWEDWPYADREQRIAAVPALVEPLTPDTRRRRIAACAAYATQLGFQFGGVEAMAARIDVMTEERYYVPN</sequence>
<accession>A0ABP7DR99</accession>
<comment type="caution">
    <text evidence="1">The sequence shown here is derived from an EMBL/GenBank/DDBJ whole genome shotgun (WGS) entry which is preliminary data.</text>
</comment>
<organism evidence="1 2">
    <name type="scientific">Sphingomonas cynarae</name>
    <dbReference type="NCBI Taxonomy" id="930197"/>
    <lineage>
        <taxon>Bacteria</taxon>
        <taxon>Pseudomonadati</taxon>
        <taxon>Pseudomonadota</taxon>
        <taxon>Alphaproteobacteria</taxon>
        <taxon>Sphingomonadales</taxon>
        <taxon>Sphingomonadaceae</taxon>
        <taxon>Sphingomonas</taxon>
    </lineage>
</organism>
<gene>
    <name evidence="1" type="ORF">GCM10022268_18070</name>
</gene>